<dbReference type="RefSeq" id="WP_183797599.1">
    <property type="nucleotide sequence ID" value="NZ_JACIII010000004.1"/>
</dbReference>
<dbReference type="EMBL" id="JACIIK010000003">
    <property type="protein sequence ID" value="MBB6201173.1"/>
    <property type="molecule type" value="Genomic_DNA"/>
</dbReference>
<dbReference type="Proteomes" id="UP000518681">
    <property type="component" value="Unassembled WGS sequence"/>
</dbReference>
<protein>
    <submittedName>
        <fullName evidence="1">Transposase</fullName>
    </submittedName>
</protein>
<sequence length="209" mass="23470">MSSNSGLKPIAAKRLQAAKLLERGWPVDSVAEAVGMNVRTVRDYKAMLDAGGIEKIERISVGGRKSVLDEKARAWIVKTLKGSPRLHGFETDRWSNPKLLTVIEREFGIRFSDVYIRKLTIDLGLIDRMQPRKAPIRRAPGTIDAAALAWIASALRQSPREQGIDADHWSNGRLRAAIETKFGVRYSRFYIWHLATGLGLSHVLINMRK</sequence>
<dbReference type="AlphaFoldDB" id="A0AAW3US55"/>
<organism evidence="1 2">
    <name type="scientific">Paraburkholderia fungorum</name>
    <dbReference type="NCBI Taxonomy" id="134537"/>
    <lineage>
        <taxon>Bacteria</taxon>
        <taxon>Pseudomonadati</taxon>
        <taxon>Pseudomonadota</taxon>
        <taxon>Betaproteobacteria</taxon>
        <taxon>Burkholderiales</taxon>
        <taxon>Burkholderiaceae</taxon>
        <taxon>Paraburkholderia</taxon>
    </lineage>
</organism>
<gene>
    <name evidence="1" type="ORF">GGD69_002022</name>
</gene>
<reference evidence="1 2" key="1">
    <citation type="submission" date="2020-08" db="EMBL/GenBank/DDBJ databases">
        <title>Genomic Encyclopedia of Type Strains, Phase IV (KMG-V): Genome sequencing to study the core and pangenomes of soil and plant-associated prokaryotes.</title>
        <authorList>
            <person name="Whitman W."/>
        </authorList>
    </citation>
    <scope>NUCLEOTIDE SEQUENCE [LARGE SCALE GENOMIC DNA]</scope>
    <source>
        <strain evidence="1 2">SEMIA 4013</strain>
    </source>
</reference>
<evidence type="ECO:0000313" key="1">
    <source>
        <dbReference type="EMBL" id="MBB6201173.1"/>
    </source>
</evidence>
<accession>A0AAW3US55</accession>
<dbReference type="InterPro" id="IPR009057">
    <property type="entry name" value="Homeodomain-like_sf"/>
</dbReference>
<comment type="caution">
    <text evidence="1">The sequence shown here is derived from an EMBL/GenBank/DDBJ whole genome shotgun (WGS) entry which is preliminary data.</text>
</comment>
<evidence type="ECO:0000313" key="2">
    <source>
        <dbReference type="Proteomes" id="UP000518681"/>
    </source>
</evidence>
<proteinExistence type="predicted"/>
<dbReference type="SUPFAM" id="SSF46689">
    <property type="entry name" value="Homeodomain-like"/>
    <property type="match status" value="1"/>
</dbReference>
<dbReference type="Pfam" id="PF13384">
    <property type="entry name" value="HTH_23"/>
    <property type="match status" value="1"/>
</dbReference>
<name>A0AAW3US55_9BURK</name>